<comment type="caution">
    <text evidence="2">The sequence shown here is derived from an EMBL/GenBank/DDBJ whole genome shotgun (WGS) entry which is preliminary data.</text>
</comment>
<dbReference type="Proteomes" id="UP001225356">
    <property type="component" value="Unassembled WGS sequence"/>
</dbReference>
<feature type="region of interest" description="Disordered" evidence="1">
    <location>
        <begin position="147"/>
        <end position="232"/>
    </location>
</feature>
<feature type="region of interest" description="Disordered" evidence="1">
    <location>
        <begin position="253"/>
        <end position="304"/>
    </location>
</feature>
<dbReference type="EMBL" id="JAUSQU010000001">
    <property type="protein sequence ID" value="MDP9847333.1"/>
    <property type="molecule type" value="Genomic_DNA"/>
</dbReference>
<feature type="compositionally biased region" description="Low complexity" evidence="1">
    <location>
        <begin position="219"/>
        <end position="232"/>
    </location>
</feature>
<gene>
    <name evidence="2" type="ORF">J2853_006544</name>
</gene>
<dbReference type="RefSeq" id="WP_307564436.1">
    <property type="nucleotide sequence ID" value="NZ_JAUSQU010000001.1"/>
</dbReference>
<accession>A0ABT9QKQ6</accession>
<organism evidence="2 3">
    <name type="scientific">Streptosporangium lutulentum</name>
    <dbReference type="NCBI Taxonomy" id="1461250"/>
    <lineage>
        <taxon>Bacteria</taxon>
        <taxon>Bacillati</taxon>
        <taxon>Actinomycetota</taxon>
        <taxon>Actinomycetes</taxon>
        <taxon>Streptosporangiales</taxon>
        <taxon>Streptosporangiaceae</taxon>
        <taxon>Streptosporangium</taxon>
    </lineage>
</organism>
<reference evidence="2 3" key="1">
    <citation type="submission" date="2023-07" db="EMBL/GenBank/DDBJ databases">
        <title>Sequencing the genomes of 1000 actinobacteria strains.</title>
        <authorList>
            <person name="Klenk H.-P."/>
        </authorList>
    </citation>
    <scope>NUCLEOTIDE SEQUENCE [LARGE SCALE GENOMIC DNA]</scope>
    <source>
        <strain evidence="2 3">DSM 46740</strain>
    </source>
</reference>
<evidence type="ECO:0000256" key="1">
    <source>
        <dbReference type="SAM" id="MobiDB-lite"/>
    </source>
</evidence>
<feature type="compositionally biased region" description="Low complexity" evidence="1">
    <location>
        <begin position="257"/>
        <end position="269"/>
    </location>
</feature>
<keyword evidence="3" id="KW-1185">Reference proteome</keyword>
<evidence type="ECO:0000313" key="3">
    <source>
        <dbReference type="Proteomes" id="UP001225356"/>
    </source>
</evidence>
<protein>
    <submittedName>
        <fullName evidence="2">Uncharacterized protein</fullName>
    </submittedName>
</protein>
<evidence type="ECO:0000313" key="2">
    <source>
        <dbReference type="EMBL" id="MDP9847333.1"/>
    </source>
</evidence>
<sequence>MSNASRNVRGILATAALMAGVNWAVIIPASAEVVPCQGRDVVSVVGAPGYGAAICDGIGDSGITATGGEIMIPAGYGAPRTVDPFARAAGLPGLSWASGTVGFTDAGAIGFTDGGGAAGMVGFADPAGAARGIGFQSLPLERRWAGTLSTTPDLPGLPGAPGTGADGSPVQVSRFPGLPGPSGTVSGDMPLPEPIPVRARTEEAPGTNPPGVDASPSRTDLPGTGTDLPGPGTDLPGAIRLEVPPVPENLVDDAAPDDAAPVDGAEVAPLDGMEDGTGIAPLEDAEEVSRPSTLSTVSSGLGLG</sequence>
<proteinExistence type="predicted"/>
<name>A0ABT9QKQ6_9ACTN</name>
<feature type="compositionally biased region" description="Low complexity" evidence="1">
    <location>
        <begin position="292"/>
        <end position="304"/>
    </location>
</feature>